<name>A0A382TU40_9ZZZZ</name>
<feature type="non-terminal residue" evidence="2">
    <location>
        <position position="1"/>
    </location>
</feature>
<protein>
    <submittedName>
        <fullName evidence="2">Uncharacterized protein</fullName>
    </submittedName>
</protein>
<organism evidence="2">
    <name type="scientific">marine metagenome</name>
    <dbReference type="NCBI Taxonomy" id="408172"/>
    <lineage>
        <taxon>unclassified sequences</taxon>
        <taxon>metagenomes</taxon>
        <taxon>ecological metagenomes</taxon>
    </lineage>
</organism>
<reference evidence="2" key="1">
    <citation type="submission" date="2018-05" db="EMBL/GenBank/DDBJ databases">
        <authorList>
            <person name="Lanie J.A."/>
            <person name="Ng W.-L."/>
            <person name="Kazmierczak K.M."/>
            <person name="Andrzejewski T.M."/>
            <person name="Davidsen T.M."/>
            <person name="Wayne K.J."/>
            <person name="Tettelin H."/>
            <person name="Glass J.I."/>
            <person name="Rusch D."/>
            <person name="Podicherti R."/>
            <person name="Tsui H.-C.T."/>
            <person name="Winkler M.E."/>
        </authorList>
    </citation>
    <scope>NUCLEOTIDE SEQUENCE</scope>
</reference>
<gene>
    <name evidence="2" type="ORF">METZ01_LOCUS378106</name>
</gene>
<proteinExistence type="predicted"/>
<evidence type="ECO:0000256" key="1">
    <source>
        <dbReference type="SAM" id="MobiDB-lite"/>
    </source>
</evidence>
<evidence type="ECO:0000313" key="2">
    <source>
        <dbReference type="EMBL" id="SVD25252.1"/>
    </source>
</evidence>
<dbReference type="AlphaFoldDB" id="A0A382TU40"/>
<sequence>RSQGDLGPIHQTGPSGRYPHDVHLGKRKLHGVRGEEPGWRQGNLQRNRPSEGL</sequence>
<dbReference type="EMBL" id="UINC01138978">
    <property type="protein sequence ID" value="SVD25252.1"/>
    <property type="molecule type" value="Genomic_DNA"/>
</dbReference>
<feature type="region of interest" description="Disordered" evidence="1">
    <location>
        <begin position="1"/>
        <end position="53"/>
    </location>
</feature>
<accession>A0A382TU40</accession>
<feature type="non-terminal residue" evidence="2">
    <location>
        <position position="53"/>
    </location>
</feature>